<comment type="similarity">
    <text evidence="1">Belongs to the bacterial solute-binding protein 3 family.</text>
</comment>
<evidence type="ECO:0000313" key="6">
    <source>
        <dbReference type="Proteomes" id="UP001152447"/>
    </source>
</evidence>
<evidence type="ECO:0000259" key="4">
    <source>
        <dbReference type="Pfam" id="PF00497"/>
    </source>
</evidence>
<proteinExistence type="inferred from homology"/>
<dbReference type="SUPFAM" id="SSF53850">
    <property type="entry name" value="Periplasmic binding protein-like II"/>
    <property type="match status" value="1"/>
</dbReference>
<feature type="chain" id="PRO_5040884635" description="Solute-binding protein family 3/N-terminal domain-containing protein" evidence="3">
    <location>
        <begin position="31"/>
        <end position="282"/>
    </location>
</feature>
<organism evidence="5 6">
    <name type="scientific">Pseudoalteromonas haloplanktis</name>
    <name type="common">Alteromonas haloplanktis</name>
    <dbReference type="NCBI Taxonomy" id="228"/>
    <lineage>
        <taxon>Bacteria</taxon>
        <taxon>Pseudomonadati</taxon>
        <taxon>Pseudomonadota</taxon>
        <taxon>Gammaproteobacteria</taxon>
        <taxon>Alteromonadales</taxon>
        <taxon>Pseudoalteromonadaceae</taxon>
        <taxon>Pseudoalteromonas</taxon>
    </lineage>
</organism>
<dbReference type="InterPro" id="IPR001638">
    <property type="entry name" value="Solute-binding_3/MltF_N"/>
</dbReference>
<reference evidence="5" key="1">
    <citation type="submission" date="2022-07" db="EMBL/GenBank/DDBJ databases">
        <authorList>
            <person name="Criscuolo A."/>
        </authorList>
    </citation>
    <scope>NUCLEOTIDE SEQUENCE</scope>
    <source>
        <strain evidence="5">CIP103197</strain>
    </source>
</reference>
<evidence type="ECO:0000313" key="5">
    <source>
        <dbReference type="EMBL" id="CAH9060768.1"/>
    </source>
</evidence>
<dbReference type="EMBL" id="CAMAPB010000034">
    <property type="protein sequence ID" value="CAH9060768.1"/>
    <property type="molecule type" value="Genomic_DNA"/>
</dbReference>
<accession>A0A9W4R0F2</accession>
<dbReference type="AlphaFoldDB" id="A0A9W4R0F2"/>
<dbReference type="PANTHER" id="PTHR35936:SF25">
    <property type="entry name" value="ABC TRANSPORTER SUBSTRATE-BINDING PROTEIN"/>
    <property type="match status" value="1"/>
</dbReference>
<feature type="domain" description="Solute-binding protein family 3/N-terminal" evidence="4">
    <location>
        <begin position="52"/>
        <end position="264"/>
    </location>
</feature>
<evidence type="ECO:0000256" key="2">
    <source>
        <dbReference type="ARBA" id="ARBA00022729"/>
    </source>
</evidence>
<dbReference type="Gene3D" id="3.40.190.10">
    <property type="entry name" value="Periplasmic binding protein-like II"/>
    <property type="match status" value="2"/>
</dbReference>
<keyword evidence="2 3" id="KW-0732">Signal</keyword>
<evidence type="ECO:0000256" key="3">
    <source>
        <dbReference type="SAM" id="SignalP"/>
    </source>
</evidence>
<dbReference type="Proteomes" id="UP001152447">
    <property type="component" value="Unassembled WGS sequence"/>
</dbReference>
<protein>
    <recommendedName>
        <fullName evidence="4">Solute-binding protein family 3/N-terminal domain-containing protein</fullName>
    </recommendedName>
</protein>
<name>A0A9W4R0F2_PSEHA</name>
<dbReference type="PANTHER" id="PTHR35936">
    <property type="entry name" value="MEMBRANE-BOUND LYTIC MUREIN TRANSGLYCOSYLASE F"/>
    <property type="match status" value="1"/>
</dbReference>
<comment type="caution">
    <text evidence="5">The sequence shown here is derived from an EMBL/GenBank/DDBJ whole genome shotgun (WGS) entry which is preliminary data.</text>
</comment>
<keyword evidence="6" id="KW-1185">Reference proteome</keyword>
<feature type="signal peptide" evidence="3">
    <location>
        <begin position="1"/>
        <end position="30"/>
    </location>
</feature>
<sequence>MHVMLSAKLRYLIFTASFCLMALVSDYSNAIEAIQPKNEQPTHTTTLNISTGEWPPFLSESLPHQGVIAHLITDLFAQANIKVNFTFLPWPRAYHDTINDKYAATAVWMFEQQRTEDYFYSEPVLNECFVFFYHKKRPFDWQNLNDLKGLLLGGGLAYSYGEEFDKALQAGLFDMSRVSTTEQNFKRLAMGRIDAFAEEKSVGYHILAGQLPTIKNAIVHHPRPLLINKSFVMFPKNNEYSKQWLEIFNQQLLKFKQNGRYQTYFDALDNGAYQPTNSALAD</sequence>
<dbReference type="Pfam" id="PF00497">
    <property type="entry name" value="SBP_bac_3"/>
    <property type="match status" value="1"/>
</dbReference>
<gene>
    <name evidence="5" type="ORF">PSEHALCIP103_02351</name>
</gene>
<evidence type="ECO:0000256" key="1">
    <source>
        <dbReference type="ARBA" id="ARBA00010333"/>
    </source>
</evidence>